<keyword evidence="2" id="KW-1185">Reference proteome</keyword>
<evidence type="ECO:0000313" key="1">
    <source>
        <dbReference type="EMBL" id="CAD7243534.1"/>
    </source>
</evidence>
<organism evidence="1">
    <name type="scientific">Darwinula stevensoni</name>
    <dbReference type="NCBI Taxonomy" id="69355"/>
    <lineage>
        <taxon>Eukaryota</taxon>
        <taxon>Metazoa</taxon>
        <taxon>Ecdysozoa</taxon>
        <taxon>Arthropoda</taxon>
        <taxon>Crustacea</taxon>
        <taxon>Oligostraca</taxon>
        <taxon>Ostracoda</taxon>
        <taxon>Podocopa</taxon>
        <taxon>Podocopida</taxon>
        <taxon>Darwinulocopina</taxon>
        <taxon>Darwinuloidea</taxon>
        <taxon>Darwinulidae</taxon>
        <taxon>Darwinula</taxon>
    </lineage>
</organism>
<dbReference type="InterPro" id="IPR032675">
    <property type="entry name" value="LRR_dom_sf"/>
</dbReference>
<name>A0A7R9A5J6_9CRUS</name>
<proteinExistence type="predicted"/>
<gene>
    <name evidence="1" type="ORF">DSTB1V02_LOCUS3451</name>
</gene>
<accession>A0A7R9A5J6</accession>
<dbReference type="EMBL" id="CAJPEV010000446">
    <property type="protein sequence ID" value="CAG0885391.1"/>
    <property type="molecule type" value="Genomic_DNA"/>
</dbReference>
<reference evidence="1" key="1">
    <citation type="submission" date="2020-11" db="EMBL/GenBank/DDBJ databases">
        <authorList>
            <person name="Tran Van P."/>
        </authorList>
    </citation>
    <scope>NUCLEOTIDE SEQUENCE</scope>
</reference>
<sequence>MRWNPIPDIPAGFFRDMGNLESFVCYGCALGPTLSTKYLEFHSITIKEITIVDNSISTLQVDAITGLQANTSLRISSNEIRELTEVSFRPMLEVLSVGTGHINIGGEIFLDHNAP</sequence>
<dbReference type="EMBL" id="LR899963">
    <property type="protein sequence ID" value="CAD7243534.1"/>
    <property type="molecule type" value="Genomic_DNA"/>
</dbReference>
<dbReference type="SUPFAM" id="SSF52058">
    <property type="entry name" value="L domain-like"/>
    <property type="match status" value="1"/>
</dbReference>
<dbReference type="Gene3D" id="3.80.10.10">
    <property type="entry name" value="Ribonuclease Inhibitor"/>
    <property type="match status" value="1"/>
</dbReference>
<dbReference type="AlphaFoldDB" id="A0A7R9A5J6"/>
<evidence type="ECO:0000313" key="2">
    <source>
        <dbReference type="Proteomes" id="UP000677054"/>
    </source>
</evidence>
<dbReference type="OrthoDB" id="9229163at2759"/>
<protein>
    <submittedName>
        <fullName evidence="1">Uncharacterized protein</fullName>
    </submittedName>
</protein>
<dbReference type="Proteomes" id="UP000677054">
    <property type="component" value="Unassembled WGS sequence"/>
</dbReference>